<evidence type="ECO:0000313" key="5">
    <source>
        <dbReference type="EMBL" id="UYM03487.1"/>
    </source>
</evidence>
<keyword evidence="1" id="KW-0805">Transcription regulation</keyword>
<keyword evidence="3" id="KW-0804">Transcription</keyword>
<dbReference type="PROSITE" id="PS50932">
    <property type="entry name" value="HTH_LACI_2"/>
    <property type="match status" value="1"/>
</dbReference>
<evidence type="ECO:0000256" key="1">
    <source>
        <dbReference type="ARBA" id="ARBA00023015"/>
    </source>
</evidence>
<dbReference type="InterPro" id="IPR010982">
    <property type="entry name" value="Lambda_DNA-bd_dom_sf"/>
</dbReference>
<dbReference type="GO" id="GO:0000976">
    <property type="term" value="F:transcription cis-regulatory region binding"/>
    <property type="evidence" value="ECO:0007669"/>
    <property type="project" value="TreeGrafter"/>
</dbReference>
<dbReference type="InterPro" id="IPR046335">
    <property type="entry name" value="LacI/GalR-like_sensor"/>
</dbReference>
<dbReference type="InterPro" id="IPR028082">
    <property type="entry name" value="Peripla_BP_I"/>
</dbReference>
<name>A0AA46TDU4_9ACTN</name>
<dbReference type="SMART" id="SM00354">
    <property type="entry name" value="HTH_LACI"/>
    <property type="match status" value="1"/>
</dbReference>
<dbReference type="RefSeq" id="WP_271632096.1">
    <property type="nucleotide sequence ID" value="NZ_CP094970.1"/>
</dbReference>
<dbReference type="CDD" id="cd01392">
    <property type="entry name" value="HTH_LacI"/>
    <property type="match status" value="1"/>
</dbReference>
<organism evidence="5 6">
    <name type="scientific">Solicola gregarius</name>
    <dbReference type="NCBI Taxonomy" id="2908642"/>
    <lineage>
        <taxon>Bacteria</taxon>
        <taxon>Bacillati</taxon>
        <taxon>Actinomycetota</taxon>
        <taxon>Actinomycetes</taxon>
        <taxon>Propionibacteriales</taxon>
        <taxon>Nocardioidaceae</taxon>
        <taxon>Solicola</taxon>
    </lineage>
</organism>
<reference evidence="5" key="1">
    <citation type="submission" date="2022-01" db="EMBL/GenBank/DDBJ databases">
        <title>Nocardioidaceae gen. sp. A5X3R13.</title>
        <authorList>
            <person name="Lopez Marin M.A."/>
            <person name="Uhlik O."/>
        </authorList>
    </citation>
    <scope>NUCLEOTIDE SEQUENCE</scope>
    <source>
        <strain evidence="5">A5X3R13</strain>
    </source>
</reference>
<proteinExistence type="predicted"/>
<sequence>MTGTTRVTIRDVARKAGVSVTTVSHALNGKGQIRPETRERIRKVASSLGYRPSRAAQALRRSRTGTIALILPSSGSRAEEREMISLDYYMAIASACAQGAFSHGYSLVLPPRLTTADEWRVLAPDGVVLCDPAMNDERIDLLEELGVPVVSIERDSGRPERPYYVAGDNVGNMNDVLTHLHGVGARRSALLWAESSWSWTLDSRDAYERWCAAKGHDPIVAPVSLNQLESDSYRASSALLESERPPDAVIASAERYAEGLLHACRERGLRVPDDLMVVSGIDNHLLQQHDPSITAIDLDPSAQALAAVAMLHDRLEGVEVTEPRIVPSKLRIRRSTQPG</sequence>
<gene>
    <name evidence="5" type="ORF">L0C25_13060</name>
</gene>
<dbReference type="PANTHER" id="PTHR30146:SF153">
    <property type="entry name" value="LACTOSE OPERON REPRESSOR"/>
    <property type="match status" value="1"/>
</dbReference>
<evidence type="ECO:0000256" key="2">
    <source>
        <dbReference type="ARBA" id="ARBA00023125"/>
    </source>
</evidence>
<keyword evidence="2" id="KW-0238">DNA-binding</keyword>
<dbReference type="InterPro" id="IPR000843">
    <property type="entry name" value="HTH_LacI"/>
</dbReference>
<feature type="domain" description="HTH lacI-type" evidence="4">
    <location>
        <begin position="7"/>
        <end position="61"/>
    </location>
</feature>
<dbReference type="AlphaFoldDB" id="A0AA46TDU4"/>
<dbReference type="Pfam" id="PF00356">
    <property type="entry name" value="LacI"/>
    <property type="match status" value="1"/>
</dbReference>
<evidence type="ECO:0000313" key="6">
    <source>
        <dbReference type="Proteomes" id="UP001164390"/>
    </source>
</evidence>
<evidence type="ECO:0000256" key="3">
    <source>
        <dbReference type="ARBA" id="ARBA00023163"/>
    </source>
</evidence>
<dbReference type="SUPFAM" id="SSF47413">
    <property type="entry name" value="lambda repressor-like DNA-binding domains"/>
    <property type="match status" value="1"/>
</dbReference>
<dbReference type="Proteomes" id="UP001164390">
    <property type="component" value="Chromosome"/>
</dbReference>
<protein>
    <submittedName>
        <fullName evidence="5">LacI family transcriptional regulator</fullName>
    </submittedName>
</protein>
<dbReference type="PROSITE" id="PS00356">
    <property type="entry name" value="HTH_LACI_1"/>
    <property type="match status" value="1"/>
</dbReference>
<dbReference type="Pfam" id="PF13377">
    <property type="entry name" value="Peripla_BP_3"/>
    <property type="match status" value="1"/>
</dbReference>
<accession>A0AA46TDU4</accession>
<dbReference type="PANTHER" id="PTHR30146">
    <property type="entry name" value="LACI-RELATED TRANSCRIPTIONAL REPRESSOR"/>
    <property type="match status" value="1"/>
</dbReference>
<dbReference type="Gene3D" id="3.40.50.2300">
    <property type="match status" value="2"/>
</dbReference>
<dbReference type="GO" id="GO:0003700">
    <property type="term" value="F:DNA-binding transcription factor activity"/>
    <property type="evidence" value="ECO:0007669"/>
    <property type="project" value="TreeGrafter"/>
</dbReference>
<dbReference type="PRINTS" id="PR00036">
    <property type="entry name" value="HTHLACI"/>
</dbReference>
<dbReference type="EMBL" id="CP094970">
    <property type="protein sequence ID" value="UYM03487.1"/>
    <property type="molecule type" value="Genomic_DNA"/>
</dbReference>
<dbReference type="KEGG" id="sgrg:L0C25_13060"/>
<dbReference type="SUPFAM" id="SSF53822">
    <property type="entry name" value="Periplasmic binding protein-like I"/>
    <property type="match status" value="1"/>
</dbReference>
<evidence type="ECO:0000259" key="4">
    <source>
        <dbReference type="PROSITE" id="PS50932"/>
    </source>
</evidence>
<dbReference type="Gene3D" id="1.10.260.40">
    <property type="entry name" value="lambda repressor-like DNA-binding domains"/>
    <property type="match status" value="1"/>
</dbReference>
<keyword evidence="6" id="KW-1185">Reference proteome</keyword>